<feature type="coiled-coil region" evidence="12">
    <location>
        <begin position="321"/>
        <end position="348"/>
    </location>
</feature>
<keyword evidence="6" id="KW-0067">ATP-binding</keyword>
<dbReference type="Gene3D" id="1.20.1060.20">
    <property type="match status" value="1"/>
</dbReference>
<dbReference type="GO" id="GO:0051301">
    <property type="term" value="P:cell division"/>
    <property type="evidence" value="ECO:0007669"/>
    <property type="project" value="UniProtKB-KW"/>
</dbReference>
<evidence type="ECO:0000313" key="15">
    <source>
        <dbReference type="EMBL" id="KAI8581992.1"/>
    </source>
</evidence>
<evidence type="ECO:0000256" key="13">
    <source>
        <dbReference type="SAM" id="MobiDB-lite"/>
    </source>
</evidence>
<keyword evidence="7 12" id="KW-0175">Coiled coil</keyword>
<reference evidence="15" key="1">
    <citation type="submission" date="2021-06" db="EMBL/GenBank/DDBJ databases">
        <authorList>
            <consortium name="DOE Joint Genome Institute"/>
            <person name="Mondo S.J."/>
            <person name="Amses K.R."/>
            <person name="Simmons D.R."/>
            <person name="Longcore J.E."/>
            <person name="Seto K."/>
            <person name="Alves G.H."/>
            <person name="Bonds A.E."/>
            <person name="Quandt C.A."/>
            <person name="Davis W.J."/>
            <person name="Chang Y."/>
            <person name="Letcher P.M."/>
            <person name="Powell M.J."/>
            <person name="Kuo A."/>
            <person name="Labutti K."/>
            <person name="Pangilinan J."/>
            <person name="Andreopoulos W."/>
            <person name="Tritt A."/>
            <person name="Riley R."/>
            <person name="Hundley H."/>
            <person name="Johnson J."/>
            <person name="Lipzen A."/>
            <person name="Barry K."/>
            <person name="Berbee M.L."/>
            <person name="Buchler N.E."/>
            <person name="Grigoriev I.V."/>
            <person name="Spatafora J.W."/>
            <person name="Stajich J.E."/>
            <person name="James T.Y."/>
        </authorList>
    </citation>
    <scope>NUCLEOTIDE SEQUENCE</scope>
    <source>
        <strain evidence="15">AG</strain>
    </source>
</reference>
<dbReference type="InterPro" id="IPR010935">
    <property type="entry name" value="SMC_hinge"/>
</dbReference>
<dbReference type="GeneID" id="75909891"/>
<evidence type="ECO:0000256" key="2">
    <source>
        <dbReference type="ARBA" id="ARBA00006005"/>
    </source>
</evidence>
<dbReference type="PIRSF" id="PIRSF005719">
    <property type="entry name" value="SMC"/>
    <property type="match status" value="1"/>
</dbReference>
<dbReference type="PANTHER" id="PTHR18937:SF172">
    <property type="entry name" value="STRUCTURAL MAINTENANCE OF CHROMOSOMES PROTEIN"/>
    <property type="match status" value="1"/>
</dbReference>
<feature type="coiled-coil region" evidence="12">
    <location>
        <begin position="608"/>
        <end position="663"/>
    </location>
</feature>
<evidence type="ECO:0000256" key="3">
    <source>
        <dbReference type="ARBA" id="ARBA00022618"/>
    </source>
</evidence>
<comment type="caution">
    <text evidence="15">The sequence shown here is derived from an EMBL/GenBank/DDBJ whole genome shotgun (WGS) entry which is preliminary data.</text>
</comment>
<organism evidence="15 16">
    <name type="scientific">Umbelopsis ramanniana AG</name>
    <dbReference type="NCBI Taxonomy" id="1314678"/>
    <lineage>
        <taxon>Eukaryota</taxon>
        <taxon>Fungi</taxon>
        <taxon>Fungi incertae sedis</taxon>
        <taxon>Mucoromycota</taxon>
        <taxon>Mucoromycotina</taxon>
        <taxon>Umbelopsidomycetes</taxon>
        <taxon>Umbelopsidales</taxon>
        <taxon>Umbelopsidaceae</taxon>
        <taxon>Umbelopsis</taxon>
    </lineage>
</organism>
<evidence type="ECO:0000256" key="6">
    <source>
        <dbReference type="ARBA" id="ARBA00022840"/>
    </source>
</evidence>
<dbReference type="Pfam" id="PF02463">
    <property type="entry name" value="SMC_N"/>
    <property type="match status" value="1"/>
</dbReference>
<dbReference type="FunFam" id="3.40.50.300:FF:000585">
    <property type="entry name" value="Structural maintenance of chromosomes 4"/>
    <property type="match status" value="1"/>
</dbReference>
<feature type="domain" description="SMC hinge" evidence="14">
    <location>
        <begin position="680"/>
        <end position="793"/>
    </location>
</feature>
<dbReference type="FunFam" id="3.40.50.300:FF:000481">
    <property type="entry name" value="Structural maintenance of chromosomes 4"/>
    <property type="match status" value="1"/>
</dbReference>
<comment type="subcellular location">
    <subcellularLocation>
        <location evidence="1 11">Nucleus</location>
    </subcellularLocation>
</comment>
<dbReference type="RefSeq" id="XP_051446996.1">
    <property type="nucleotide sequence ID" value="XM_051584541.1"/>
</dbReference>
<keyword evidence="4" id="KW-0547">Nucleotide-binding</keyword>
<dbReference type="GO" id="GO:0000796">
    <property type="term" value="C:condensin complex"/>
    <property type="evidence" value="ECO:0007669"/>
    <property type="project" value="TreeGrafter"/>
</dbReference>
<evidence type="ECO:0000256" key="12">
    <source>
        <dbReference type="SAM" id="Coils"/>
    </source>
</evidence>
<keyword evidence="16" id="KW-1185">Reference proteome</keyword>
<dbReference type="InterPro" id="IPR024704">
    <property type="entry name" value="SMC"/>
</dbReference>
<dbReference type="GO" id="GO:0005634">
    <property type="term" value="C:nucleus"/>
    <property type="evidence" value="ECO:0007669"/>
    <property type="project" value="UniProtKB-SubCell"/>
</dbReference>
<dbReference type="GO" id="GO:0016887">
    <property type="term" value="F:ATP hydrolysis activity"/>
    <property type="evidence" value="ECO:0007669"/>
    <property type="project" value="InterPro"/>
</dbReference>
<keyword evidence="8" id="KW-0226">DNA condensation</keyword>
<evidence type="ECO:0000256" key="7">
    <source>
        <dbReference type="ARBA" id="ARBA00023054"/>
    </source>
</evidence>
<dbReference type="InterPro" id="IPR036277">
    <property type="entry name" value="SMC_hinge_sf"/>
</dbReference>
<dbReference type="PANTHER" id="PTHR18937">
    <property type="entry name" value="STRUCTURAL MAINTENANCE OF CHROMOSOMES SMC FAMILY MEMBER"/>
    <property type="match status" value="1"/>
</dbReference>
<dbReference type="InterPro" id="IPR027417">
    <property type="entry name" value="P-loop_NTPase"/>
</dbReference>
<dbReference type="Proteomes" id="UP001206595">
    <property type="component" value="Unassembled WGS sequence"/>
</dbReference>
<evidence type="ECO:0000256" key="1">
    <source>
        <dbReference type="ARBA" id="ARBA00004123"/>
    </source>
</evidence>
<feature type="region of interest" description="Disordered" evidence="13">
    <location>
        <begin position="89"/>
        <end position="141"/>
    </location>
</feature>
<dbReference type="EMBL" id="MU620903">
    <property type="protein sequence ID" value="KAI8581992.1"/>
    <property type="molecule type" value="Genomic_DNA"/>
</dbReference>
<name>A0AAD5EEK2_UMBRA</name>
<evidence type="ECO:0000256" key="11">
    <source>
        <dbReference type="PIRNR" id="PIRNR005719"/>
    </source>
</evidence>
<evidence type="ECO:0000256" key="4">
    <source>
        <dbReference type="ARBA" id="ARBA00022741"/>
    </source>
</evidence>
<evidence type="ECO:0000256" key="10">
    <source>
        <dbReference type="ARBA" id="ARBA00023306"/>
    </source>
</evidence>
<dbReference type="SMART" id="SM00968">
    <property type="entry name" value="SMC_hinge"/>
    <property type="match status" value="1"/>
</dbReference>
<accession>A0AAD5EEK2</accession>
<keyword evidence="5" id="KW-0498">Mitosis</keyword>
<dbReference type="Gene3D" id="3.30.70.1620">
    <property type="match status" value="1"/>
</dbReference>
<comment type="similarity">
    <text evidence="2">Belongs to the SMC family. SMC4 subfamily.</text>
</comment>
<evidence type="ECO:0000256" key="5">
    <source>
        <dbReference type="ARBA" id="ARBA00022776"/>
    </source>
</evidence>
<gene>
    <name evidence="15" type="ORF">K450DRAFT_197380</name>
</gene>
<keyword evidence="9 11" id="KW-0539">Nucleus</keyword>
<proteinExistence type="inferred from homology"/>
<dbReference type="GO" id="GO:0007076">
    <property type="term" value="P:mitotic chromosome condensation"/>
    <property type="evidence" value="ECO:0007669"/>
    <property type="project" value="TreeGrafter"/>
</dbReference>
<feature type="compositionally biased region" description="Polar residues" evidence="13">
    <location>
        <begin position="98"/>
        <end position="132"/>
    </location>
</feature>
<dbReference type="Pfam" id="PF06470">
    <property type="entry name" value="SMC_hinge"/>
    <property type="match status" value="1"/>
</dbReference>
<evidence type="ECO:0000256" key="8">
    <source>
        <dbReference type="ARBA" id="ARBA00023067"/>
    </source>
</evidence>
<dbReference type="InterPro" id="IPR003395">
    <property type="entry name" value="RecF/RecN/SMC_N"/>
</dbReference>
<evidence type="ECO:0000313" key="16">
    <source>
        <dbReference type="Proteomes" id="UP001206595"/>
    </source>
</evidence>
<sequence>MVQPAYKRRAIDDSPESDFQQLEGLEIVEANKEVAVPDSHCVHEQNGSQLPELQSTMAAEVSTDAKISITVSKVETDSQTNSQFLAVQDNIPEPPKTPQRQISSQPPATPRSQRSQRMVSDFSNRSEPQKSPTPEEEVKPRMVMTRMVLNNFKSYAGRQNIGPFHKSFSAVVGPNGSGKSNVIDALLFVFGYRANKMRQGKLSELIHNSASYPDLDMCSVEVHFQEIYDKPGSEEYTVVDNSQLIVSRQAFRNNSSKYYINSKTSSFTEVTTLLKARGIDLDHKRFLILQGEVESIALMKPKAKDDHDEGLLEYLEDIVGTTKYKDAIEKSNIELDRLNDERTEKLNRVKFHSSQAKKIEAENYLRNENELARKKNQLYQMHLMEANENVEISKRAVNDLLERMAAEEQKHSSIKEEVEVLDKKYQKTKKEYEVRTALLGFILKLAEKETSAINSKLAKFERDDVQLQERKKHLTNKQKKVNTALATDKHSQADAENRMKNSTDEIENRKKELEDLEEQLQVEEKELDIINQELKGKTDVFVQQIEEHQLALAPWTEKINEKKHIIDVKKSERDIFSERITAGKKAVESGEQELASIEESHKSKLSEFKELKVSIQDMQQDLGKLEKKIQTFEPQERTIRHSLSGARQKADEARAVMQQSQSRGKVLDGLIRLRDSGDVKGIQDRLGNLGVIDDKYDIAISTACPALENIVVDNVETGQKCIEHLRKNNLGRAVFTLLDQTGNKDMGRIQTPENVPRLFDLVRPKEARFAAAFYSVMQDTLVADNVQQANRIAYGRKRWRVVTLDGKLIEKSGAMTGGGSRPQRGAMSSTFKRDDITPEMVANLERERDKLDKELRSLLDKRRTTESNLNEKKENLPRMQMDMEKLDMELKSLDKRKNDTRKRLVELRANAKPDPANVKRHEQIQGEIEELTAEVDHLKEQTAQLEDTIKELHRKIMEAGGIKLRFQKAKVDGVKEQIDLLNDRITKSIVSKSKAEKDATRFAKSIIRQQQQVEEMDAQLEDLTKQIDENSKVANEIRTNAEESQNHLRQGDNIMSFQIMDSKKANLEELKEELDTKTDIISKIRAVEIEIKNQTEDYQKALGDNKRKAEHWQDQISKLTLQRICVIQRNESDEELILPDYSREELKAMQDAKQRLKADVAELEAFVQAAKPNLSVLEEYRRREQEYSERAHDLAEVTRLRDTVKAEQDNLMKARLDEFMQGFNIITQKLKEMYQMITLGGNAELELVDSLDPFSEGIVFSVMPPKKSWKNIANLSGGEKTLSSLALVFALHHFKPTPLYVMDEIDAALDFRNVSIVANYIKERTKNAQFVIISLRNNMFELADRLVGIYKTDNCTKSVAVNPHRISMLAQGDAV</sequence>
<feature type="coiled-coil region" evidence="12">
    <location>
        <begin position="841"/>
        <end position="1104"/>
    </location>
</feature>
<protein>
    <recommendedName>
        <fullName evidence="11">Structural maintenance of chromosomes protein</fullName>
    </recommendedName>
</protein>
<evidence type="ECO:0000259" key="14">
    <source>
        <dbReference type="SMART" id="SM00968"/>
    </source>
</evidence>
<keyword evidence="3" id="KW-0132">Cell division</keyword>
<dbReference type="FunFam" id="3.30.70.1620:FF:000003">
    <property type="entry name" value="Structural maintenance of chromosomes 4"/>
    <property type="match status" value="1"/>
</dbReference>
<reference evidence="15" key="2">
    <citation type="journal article" date="2022" name="Proc. Natl. Acad. Sci. U.S.A.">
        <title>Diploid-dominant life cycles characterize the early evolution of Fungi.</title>
        <authorList>
            <person name="Amses K.R."/>
            <person name="Simmons D.R."/>
            <person name="Longcore J.E."/>
            <person name="Mondo S.J."/>
            <person name="Seto K."/>
            <person name="Jeronimo G.H."/>
            <person name="Bonds A.E."/>
            <person name="Quandt C.A."/>
            <person name="Davis W.J."/>
            <person name="Chang Y."/>
            <person name="Federici B.A."/>
            <person name="Kuo A."/>
            <person name="LaButti K."/>
            <person name="Pangilinan J."/>
            <person name="Andreopoulos W."/>
            <person name="Tritt A."/>
            <person name="Riley R."/>
            <person name="Hundley H."/>
            <person name="Johnson J."/>
            <person name="Lipzen A."/>
            <person name="Barry K."/>
            <person name="Lang B.F."/>
            <person name="Cuomo C.A."/>
            <person name="Buchler N.E."/>
            <person name="Grigoriev I.V."/>
            <person name="Spatafora J.W."/>
            <person name="Stajich J.E."/>
            <person name="James T.Y."/>
        </authorList>
    </citation>
    <scope>NUCLEOTIDE SEQUENCE</scope>
    <source>
        <strain evidence="15">AG</strain>
    </source>
</reference>
<evidence type="ECO:0000256" key="9">
    <source>
        <dbReference type="ARBA" id="ARBA00023242"/>
    </source>
</evidence>
<feature type="compositionally biased region" description="Basic and acidic residues" evidence="13">
    <location>
        <begin position="487"/>
        <end position="506"/>
    </location>
</feature>
<dbReference type="SUPFAM" id="SSF52540">
    <property type="entry name" value="P-loop containing nucleoside triphosphate hydrolases"/>
    <property type="match status" value="1"/>
</dbReference>
<keyword evidence="10" id="KW-0131">Cell cycle</keyword>
<feature type="coiled-coil region" evidence="12">
    <location>
        <begin position="1146"/>
        <end position="1197"/>
    </location>
</feature>
<dbReference type="SUPFAM" id="SSF75553">
    <property type="entry name" value="Smc hinge domain"/>
    <property type="match status" value="1"/>
</dbReference>
<feature type="region of interest" description="Disordered" evidence="13">
    <location>
        <begin position="473"/>
        <end position="506"/>
    </location>
</feature>
<dbReference type="Gene3D" id="1.10.287.1490">
    <property type="match status" value="1"/>
</dbReference>
<dbReference type="GO" id="GO:0005524">
    <property type="term" value="F:ATP binding"/>
    <property type="evidence" value="ECO:0007669"/>
    <property type="project" value="UniProtKB-KW"/>
</dbReference>
<dbReference type="Gene3D" id="3.40.50.300">
    <property type="entry name" value="P-loop containing nucleotide triphosphate hydrolases"/>
    <property type="match status" value="2"/>
</dbReference>